<keyword evidence="8" id="KW-0832">Ubl conjugation</keyword>
<evidence type="ECO:0000256" key="3">
    <source>
        <dbReference type="ARBA" id="ARBA00022553"/>
    </source>
</evidence>
<dbReference type="EMBL" id="HACG01042531">
    <property type="protein sequence ID" value="CEK89396.1"/>
    <property type="molecule type" value="Transcribed_RNA"/>
</dbReference>
<protein>
    <recommendedName>
        <fullName evidence="16">Krueppel-like factor 2</fullName>
    </recommendedName>
    <alternativeName>
        <fullName evidence="17">Lung krueppel-like factor</fullName>
    </alternativeName>
</protein>
<dbReference type="Pfam" id="PF00096">
    <property type="entry name" value="zf-C2H2"/>
    <property type="match status" value="3"/>
</dbReference>
<dbReference type="PROSITE" id="PS00028">
    <property type="entry name" value="ZINC_FINGER_C2H2_1"/>
    <property type="match status" value="3"/>
</dbReference>
<proteinExistence type="inferred from homology"/>
<evidence type="ECO:0000256" key="19">
    <source>
        <dbReference type="SAM" id="MobiDB-lite"/>
    </source>
</evidence>
<feature type="domain" description="C2H2-type" evidence="20">
    <location>
        <begin position="372"/>
        <end position="401"/>
    </location>
</feature>
<dbReference type="FunFam" id="3.30.160.60:FF:001156">
    <property type="entry name" value="Zinc finger protein 407"/>
    <property type="match status" value="1"/>
</dbReference>
<evidence type="ECO:0000313" key="21">
    <source>
        <dbReference type="EMBL" id="CEK89396.1"/>
    </source>
</evidence>
<evidence type="ECO:0000256" key="11">
    <source>
        <dbReference type="ARBA" id="ARBA00023159"/>
    </source>
</evidence>
<dbReference type="AlphaFoldDB" id="A0A0B7BAS5"/>
<evidence type="ECO:0000256" key="12">
    <source>
        <dbReference type="ARBA" id="ARBA00023163"/>
    </source>
</evidence>
<sequence length="455" mass="51010">MTTLLEPLQEMTTQSNLSLLPKYEDIRDFQNNWADVDNFLYQDNTPYETSLINILSNNMRASSESIMDMTSDSPTSIYTSANSSPYHGSVSIGSPGSSSHCSSASPGPYEAIYDDLLDLDFILNNSADGGTGCQKIKQEPVNIGLDGLPDFSSTFLDIPDIKFDEDMGSNCMMNAIGTNSSTNILPMLTSSSKNISSSSLSRPVLQPVHQQLLNNISSMTEFTVPKHEFNPISQSCTSYTGTLTVVPSNKLQSQNNHMMFPVHNNHLSPPSSPENQDRNMQNVKMNQLPMFQIGHAHEQMVMRPHHLMNNIHHSLHQVSSHLSPPSGSHQLITPPCSPQLDHLLLPQAQIDAAVQPKKRGRRTWGRKRQTSHSCSHPGCNKTYTKSSHLKAHLRTHTGEKPYHCTWKGCGWKFARSDELTRHYRKHTGDRPFQCHLCERAFSRSDHLSLHMKRHI</sequence>
<dbReference type="PROSITE" id="PS50157">
    <property type="entry name" value="ZINC_FINGER_C2H2_2"/>
    <property type="match status" value="3"/>
</dbReference>
<name>A0A0B7BAS5_9EUPU</name>
<accession>A0A0B7BAS5</accession>
<dbReference type="InterPro" id="IPR013087">
    <property type="entry name" value="Znf_C2H2_type"/>
</dbReference>
<dbReference type="GO" id="GO:0008270">
    <property type="term" value="F:zinc ion binding"/>
    <property type="evidence" value="ECO:0007669"/>
    <property type="project" value="UniProtKB-KW"/>
</dbReference>
<evidence type="ECO:0000256" key="13">
    <source>
        <dbReference type="ARBA" id="ARBA00023242"/>
    </source>
</evidence>
<dbReference type="Gene3D" id="3.30.160.60">
    <property type="entry name" value="Classic Zinc Finger"/>
    <property type="match status" value="3"/>
</dbReference>
<evidence type="ECO:0000256" key="18">
    <source>
        <dbReference type="PROSITE-ProRule" id="PRU00042"/>
    </source>
</evidence>
<dbReference type="PANTHER" id="PTHR23235:SF158">
    <property type="entry name" value="C2H2-TYPE DOMAIN-CONTAINING PROTEIN"/>
    <property type="match status" value="1"/>
</dbReference>
<reference evidence="21" key="1">
    <citation type="submission" date="2014-12" db="EMBL/GenBank/DDBJ databases">
        <title>Insight into the proteome of Arion vulgaris.</title>
        <authorList>
            <person name="Aradska J."/>
            <person name="Bulat T."/>
            <person name="Smidak R."/>
            <person name="Sarate P."/>
            <person name="Gangsoo J."/>
            <person name="Sialana F."/>
            <person name="Bilban M."/>
            <person name="Lubec G."/>
        </authorList>
    </citation>
    <scope>NUCLEOTIDE SEQUENCE</scope>
    <source>
        <tissue evidence="21">Skin</tissue>
    </source>
</reference>
<evidence type="ECO:0000256" key="5">
    <source>
        <dbReference type="ARBA" id="ARBA00022737"/>
    </source>
</evidence>
<gene>
    <name evidence="21" type="primary">ORF170742</name>
</gene>
<keyword evidence="6 18" id="KW-0863">Zinc-finger</keyword>
<dbReference type="GO" id="GO:0000978">
    <property type="term" value="F:RNA polymerase II cis-regulatory region sequence-specific DNA binding"/>
    <property type="evidence" value="ECO:0007669"/>
    <property type="project" value="TreeGrafter"/>
</dbReference>
<evidence type="ECO:0000256" key="8">
    <source>
        <dbReference type="ARBA" id="ARBA00022843"/>
    </source>
</evidence>
<comment type="function">
    <text evidence="14">Transcription factor that binds to the CACCC box in the promoter of target genes such as HBB/beta globin or NOV and activates their transcription. Might be involved in transcriptional regulation by modulating the binding of the RARA nuclear receptor to RARE DNA elements.</text>
</comment>
<dbReference type="SMART" id="SM00355">
    <property type="entry name" value="ZnF_C2H2"/>
    <property type="match status" value="3"/>
</dbReference>
<evidence type="ECO:0000256" key="16">
    <source>
        <dbReference type="ARBA" id="ARBA00068012"/>
    </source>
</evidence>
<keyword evidence="13" id="KW-0539">Nucleus</keyword>
<keyword evidence="11" id="KW-0010">Activator</keyword>
<keyword evidence="4" id="KW-0479">Metal-binding</keyword>
<organism evidence="21">
    <name type="scientific">Arion vulgaris</name>
    <dbReference type="NCBI Taxonomy" id="1028688"/>
    <lineage>
        <taxon>Eukaryota</taxon>
        <taxon>Metazoa</taxon>
        <taxon>Spiralia</taxon>
        <taxon>Lophotrochozoa</taxon>
        <taxon>Mollusca</taxon>
        <taxon>Gastropoda</taxon>
        <taxon>Heterobranchia</taxon>
        <taxon>Euthyneura</taxon>
        <taxon>Panpulmonata</taxon>
        <taxon>Eupulmonata</taxon>
        <taxon>Stylommatophora</taxon>
        <taxon>Helicina</taxon>
        <taxon>Arionoidea</taxon>
        <taxon>Arionidae</taxon>
        <taxon>Arion</taxon>
    </lineage>
</organism>
<keyword evidence="9" id="KW-0805">Transcription regulation</keyword>
<dbReference type="FunFam" id="3.30.160.60:FF:000018">
    <property type="entry name" value="Krueppel-like factor 15"/>
    <property type="match status" value="1"/>
</dbReference>
<evidence type="ECO:0000256" key="17">
    <source>
        <dbReference type="ARBA" id="ARBA00080631"/>
    </source>
</evidence>
<comment type="subcellular location">
    <subcellularLocation>
        <location evidence="1">Nucleus</location>
    </subcellularLocation>
</comment>
<dbReference type="GO" id="GO:0045893">
    <property type="term" value="P:positive regulation of DNA-templated transcription"/>
    <property type="evidence" value="ECO:0007669"/>
    <property type="project" value="UniProtKB-ARBA"/>
</dbReference>
<evidence type="ECO:0000256" key="4">
    <source>
        <dbReference type="ARBA" id="ARBA00022723"/>
    </source>
</evidence>
<dbReference type="GO" id="GO:0000981">
    <property type="term" value="F:DNA-binding transcription factor activity, RNA polymerase II-specific"/>
    <property type="evidence" value="ECO:0007669"/>
    <property type="project" value="TreeGrafter"/>
</dbReference>
<evidence type="ECO:0000259" key="20">
    <source>
        <dbReference type="PROSITE" id="PS50157"/>
    </source>
</evidence>
<evidence type="ECO:0000256" key="15">
    <source>
        <dbReference type="ARBA" id="ARBA00064490"/>
    </source>
</evidence>
<evidence type="ECO:0000256" key="9">
    <source>
        <dbReference type="ARBA" id="ARBA00023015"/>
    </source>
</evidence>
<evidence type="ECO:0000256" key="2">
    <source>
        <dbReference type="ARBA" id="ARBA00006991"/>
    </source>
</evidence>
<keyword evidence="3" id="KW-0597">Phosphoprotein</keyword>
<keyword evidence="12" id="KW-0804">Transcription</keyword>
<feature type="region of interest" description="Disordered" evidence="19">
    <location>
        <begin position="354"/>
        <end position="378"/>
    </location>
</feature>
<dbReference type="FunFam" id="3.30.160.60:FF:000237">
    <property type="entry name" value="Krueppel-like factor 2"/>
    <property type="match status" value="1"/>
</dbReference>
<evidence type="ECO:0000256" key="6">
    <source>
        <dbReference type="ARBA" id="ARBA00022771"/>
    </source>
</evidence>
<dbReference type="GO" id="GO:0005634">
    <property type="term" value="C:nucleus"/>
    <property type="evidence" value="ECO:0007669"/>
    <property type="project" value="UniProtKB-SubCell"/>
</dbReference>
<dbReference type="InterPro" id="IPR036236">
    <property type="entry name" value="Znf_C2H2_sf"/>
</dbReference>
<keyword evidence="10" id="KW-0238">DNA-binding</keyword>
<evidence type="ECO:0000256" key="1">
    <source>
        <dbReference type="ARBA" id="ARBA00004123"/>
    </source>
</evidence>
<dbReference type="PANTHER" id="PTHR23235">
    <property type="entry name" value="KRUEPPEL-LIKE TRANSCRIPTION FACTOR"/>
    <property type="match status" value="1"/>
</dbReference>
<comment type="similarity">
    <text evidence="2">Belongs to the krueppel C2H2-type zinc-finger protein family.</text>
</comment>
<evidence type="ECO:0000256" key="14">
    <source>
        <dbReference type="ARBA" id="ARBA00055776"/>
    </source>
</evidence>
<feature type="compositionally biased region" description="Basic residues" evidence="19">
    <location>
        <begin position="356"/>
        <end position="370"/>
    </location>
</feature>
<evidence type="ECO:0000256" key="7">
    <source>
        <dbReference type="ARBA" id="ARBA00022833"/>
    </source>
</evidence>
<keyword evidence="5" id="KW-0677">Repeat</keyword>
<feature type="domain" description="C2H2-type" evidence="20">
    <location>
        <begin position="432"/>
        <end position="455"/>
    </location>
</feature>
<keyword evidence="7" id="KW-0862">Zinc</keyword>
<feature type="domain" description="C2H2-type" evidence="20">
    <location>
        <begin position="402"/>
        <end position="431"/>
    </location>
</feature>
<evidence type="ECO:0000256" key="10">
    <source>
        <dbReference type="ARBA" id="ARBA00023125"/>
    </source>
</evidence>
<comment type="subunit">
    <text evidence="15">Interacts with WWP1.</text>
</comment>
<dbReference type="SUPFAM" id="SSF57667">
    <property type="entry name" value="beta-beta-alpha zinc fingers"/>
    <property type="match status" value="2"/>
</dbReference>